<evidence type="ECO:0000256" key="1">
    <source>
        <dbReference type="SAM" id="MobiDB-lite"/>
    </source>
</evidence>
<feature type="region of interest" description="Disordered" evidence="1">
    <location>
        <begin position="202"/>
        <end position="234"/>
    </location>
</feature>
<proteinExistence type="predicted"/>
<feature type="compositionally biased region" description="Low complexity" evidence="1">
    <location>
        <begin position="11"/>
        <end position="21"/>
    </location>
</feature>
<dbReference type="GeneID" id="103696122"/>
<dbReference type="PANTHER" id="PTHR33735:SF2">
    <property type="entry name" value="OS09G0468900 PROTEIN"/>
    <property type="match status" value="1"/>
</dbReference>
<feature type="region of interest" description="Disordered" evidence="1">
    <location>
        <begin position="42"/>
        <end position="78"/>
    </location>
</feature>
<name>A0A8B7BG53_PHODC</name>
<accession>A0A8B7BG53</accession>
<evidence type="ECO:0000313" key="2">
    <source>
        <dbReference type="Proteomes" id="UP000228380"/>
    </source>
</evidence>
<dbReference type="RefSeq" id="XP_008775877.1">
    <property type="nucleotide sequence ID" value="XM_008777655.4"/>
</dbReference>
<organism evidence="2 3">
    <name type="scientific">Phoenix dactylifera</name>
    <name type="common">Date palm</name>
    <dbReference type="NCBI Taxonomy" id="42345"/>
    <lineage>
        <taxon>Eukaryota</taxon>
        <taxon>Viridiplantae</taxon>
        <taxon>Streptophyta</taxon>
        <taxon>Embryophyta</taxon>
        <taxon>Tracheophyta</taxon>
        <taxon>Spermatophyta</taxon>
        <taxon>Magnoliopsida</taxon>
        <taxon>Liliopsida</taxon>
        <taxon>Arecaceae</taxon>
        <taxon>Coryphoideae</taxon>
        <taxon>Phoeniceae</taxon>
        <taxon>Phoenix</taxon>
    </lineage>
</organism>
<evidence type="ECO:0000313" key="3">
    <source>
        <dbReference type="RefSeq" id="XP_008775877.1"/>
    </source>
</evidence>
<protein>
    <submittedName>
        <fullName evidence="3">Uncharacterized protein LOC103696122</fullName>
    </submittedName>
</protein>
<keyword evidence="2" id="KW-1185">Reference proteome</keyword>
<dbReference type="Proteomes" id="UP000228380">
    <property type="component" value="Unplaced"/>
</dbReference>
<feature type="region of interest" description="Disordered" evidence="1">
    <location>
        <begin position="1"/>
        <end position="21"/>
    </location>
</feature>
<gene>
    <name evidence="3" type="primary">LOC103696122</name>
</gene>
<feature type="compositionally biased region" description="Basic and acidic residues" evidence="1">
    <location>
        <begin position="202"/>
        <end position="214"/>
    </location>
</feature>
<sequence>MAHSLIPAKPPSLTLPSSSCPKVAPHRLFIKISAPPRRHSISVARAMQSSGVDGTKSSKEDGKKTDSNAGPVQPSGRGLPLPNIPVWARWMLGSIFCVALPFYRRILRLEDGVEKAAETVIETVEKVAEITEKIASDVADALPGDGRLKEVALKIEDIADHVDQDAEKAEAFLQKVDQIEEEVDALVEPIIEKEELVEEKIQAEKEAKEREIPADKGANPGTAQSEDTGETSDK</sequence>
<dbReference type="KEGG" id="pda:103696122"/>
<reference evidence="3" key="1">
    <citation type="submission" date="2025-08" db="UniProtKB">
        <authorList>
            <consortium name="RefSeq"/>
        </authorList>
    </citation>
    <scope>IDENTIFICATION</scope>
    <source>
        <tissue evidence="3">Young leaves</tissue>
    </source>
</reference>
<dbReference type="AlphaFoldDB" id="A0A8B7BG53"/>
<feature type="compositionally biased region" description="Basic and acidic residues" evidence="1">
    <location>
        <begin position="56"/>
        <end position="66"/>
    </location>
</feature>
<dbReference type="OrthoDB" id="783687at2759"/>
<dbReference type="PANTHER" id="PTHR33735">
    <property type="entry name" value="EXPRESSED PROTEIN"/>
    <property type="match status" value="1"/>
</dbReference>